<reference evidence="1 2" key="1">
    <citation type="journal article" date="2014" name="Gene">
        <title>Comparative genomic analysis of Lactococcus garvieae phage WP-2, a new member of Picovirinae subfamily of Podoviridae.</title>
        <authorList>
            <person name="Ghasemi S.M."/>
            <person name="Bouzari M."/>
            <person name="Yoon B.H."/>
            <person name="Chang H.I."/>
        </authorList>
    </citation>
    <scope>NUCLEOTIDE SEQUENCE [LARGE SCALE GENOMIC DNA]</scope>
    <source>
        <strain evidence="1">WP-2</strain>
    </source>
</reference>
<proteinExistence type="predicted"/>
<keyword evidence="2" id="KW-1185">Reference proteome</keyword>
<name>A0A024B3A9_9CAUD</name>
<dbReference type="GeneID" id="19488303"/>
<dbReference type="OrthoDB" id="28444at28883"/>
<protein>
    <submittedName>
        <fullName evidence="1">Tail spike</fullName>
    </submittedName>
</protein>
<organism evidence="1 2">
    <name type="scientific">Lactococcus phage WP-2</name>
    <dbReference type="NCBI Taxonomy" id="1486423"/>
    <lineage>
        <taxon>Viruses</taxon>
        <taxon>Duplodnaviria</taxon>
        <taxon>Heunggongvirae</taxon>
        <taxon>Uroviricota</taxon>
        <taxon>Caudoviricetes</taxon>
        <taxon>Rountreeviridae</taxon>
        <taxon>Negarvirus</taxon>
        <taxon>Negarvirus WP2</taxon>
    </lineage>
</organism>
<dbReference type="Proteomes" id="UP000026904">
    <property type="component" value="Segment"/>
</dbReference>
<dbReference type="Gene3D" id="1.20.5.170">
    <property type="match status" value="1"/>
</dbReference>
<evidence type="ECO:0000313" key="2">
    <source>
        <dbReference type="Proteomes" id="UP000026904"/>
    </source>
</evidence>
<sequence>MSEYLHLNKEDKKDYPTIKHSSRADYQTNGLSYYDYLGEINDNMDIMEDFINDLVDKYKDRYYLNIVTLGAKGDNNTDNSCLFGSFKSDQMYYVPKGTYITSILPKGLFFGWGVINYNGELIPLSITVPQKVRVNMNKTQDERYQNFILGQNSALKANENTYALTSLGYSVLKENVEGRRLTGIGKGALSNIVNGYSNVGIGADSIGQGTYGQRNTAIGDNSLKWGGTTDAIKTLHDFWLKKGNENFVNSYFVPKYPDIWKYLGTEDTPDPSLYPKNDTEYQYNVGIGRNALLHGMKSLNNVAVGYNSQAHTMIGNGNTSIGDRSLRDNVVGHRNTANGMYALTNNITGSDNVSLGCNTLQQTLHATNNTAVGYGSMHFFKDDKNLNTPDTATFGVRNTALGTQTMQDGKNASYSTFVGSYAGRYVEGNFNVGIGTASSELLTTGERNTAIGSNSNRAIITGSKNVSVGYSAGAGGDYSNTVSLGYNSHAQGNDLIQIGTSSQLPITNNQLLTLSDNRINTDIVDTTLGLDFIKSIKPVDFKNGDYNQHGVIAQDIIEYNNTHDDKFKGIFNSNEKGGSSNYYISYTEFIAPLIKSIQDLSSQVETLTTENTAIKVDIETLKTDNETFKTDIAQMKQDIEELKGGTTK</sequence>
<dbReference type="RefSeq" id="YP_009032597.1">
    <property type="nucleotide sequence ID" value="NC_024149.1"/>
</dbReference>
<accession>A0A024B3A9</accession>
<dbReference type="GO" id="GO:0098015">
    <property type="term" value="C:virus tail"/>
    <property type="evidence" value="ECO:0007669"/>
    <property type="project" value="UniProtKB-KW"/>
</dbReference>
<dbReference type="Gene3D" id="2.150.10.10">
    <property type="entry name" value="Serralysin-like metalloprotease, C-terminal"/>
    <property type="match status" value="2"/>
</dbReference>
<dbReference type="InterPro" id="IPR011049">
    <property type="entry name" value="Serralysin-like_metalloprot_C"/>
</dbReference>
<dbReference type="KEGG" id="vg:19488303"/>
<gene>
    <name evidence="1" type="ORF">WP2_20</name>
</gene>
<evidence type="ECO:0000313" key="1">
    <source>
        <dbReference type="EMBL" id="AHZ10892.1"/>
    </source>
</evidence>
<dbReference type="EMBL" id="KJ528544">
    <property type="protein sequence ID" value="AHZ10892.1"/>
    <property type="molecule type" value="Genomic_DNA"/>
</dbReference>